<dbReference type="Pfam" id="PF13692">
    <property type="entry name" value="Glyco_trans_1_4"/>
    <property type="match status" value="1"/>
</dbReference>
<accession>A0A2T6AVQ1</accession>
<gene>
    <name evidence="1" type="ORF">C8N34_11147</name>
</gene>
<dbReference type="SUPFAM" id="SSF53756">
    <property type="entry name" value="UDP-Glycosyltransferase/glycogen phosphorylase"/>
    <property type="match status" value="1"/>
</dbReference>
<dbReference type="Proteomes" id="UP000244224">
    <property type="component" value="Unassembled WGS sequence"/>
</dbReference>
<keyword evidence="1" id="KW-0808">Transferase</keyword>
<dbReference type="GO" id="GO:0016757">
    <property type="term" value="F:glycosyltransferase activity"/>
    <property type="evidence" value="ECO:0007669"/>
    <property type="project" value="TreeGrafter"/>
</dbReference>
<dbReference type="PANTHER" id="PTHR45947:SF15">
    <property type="entry name" value="TEICHURONIC ACID BIOSYNTHESIS GLYCOSYLTRANSFERASE TUAC-RELATED"/>
    <property type="match status" value="1"/>
</dbReference>
<dbReference type="Gene3D" id="3.40.50.2000">
    <property type="entry name" value="Glycogen Phosphorylase B"/>
    <property type="match status" value="2"/>
</dbReference>
<organism evidence="1 2">
    <name type="scientific">Gemmobacter caeni</name>
    <dbReference type="NCBI Taxonomy" id="589035"/>
    <lineage>
        <taxon>Bacteria</taxon>
        <taxon>Pseudomonadati</taxon>
        <taxon>Pseudomonadota</taxon>
        <taxon>Alphaproteobacteria</taxon>
        <taxon>Rhodobacterales</taxon>
        <taxon>Paracoccaceae</taxon>
        <taxon>Gemmobacter</taxon>
    </lineage>
</organism>
<proteinExistence type="predicted"/>
<name>A0A2T6AVQ1_9RHOB</name>
<dbReference type="AlphaFoldDB" id="A0A2T6AVQ1"/>
<reference evidence="1 2" key="1">
    <citation type="submission" date="2018-04" db="EMBL/GenBank/DDBJ databases">
        <title>Genomic Encyclopedia of Archaeal and Bacterial Type Strains, Phase II (KMG-II): from individual species to whole genera.</title>
        <authorList>
            <person name="Goeker M."/>
        </authorList>
    </citation>
    <scope>NUCLEOTIDE SEQUENCE [LARGE SCALE GENOMIC DNA]</scope>
    <source>
        <strain evidence="1 2">DSM 21823</strain>
    </source>
</reference>
<dbReference type="InterPro" id="IPR050194">
    <property type="entry name" value="Glycosyltransferase_grp1"/>
</dbReference>
<comment type="caution">
    <text evidence="1">The sequence shown here is derived from an EMBL/GenBank/DDBJ whole genome shotgun (WGS) entry which is preliminary data.</text>
</comment>
<keyword evidence="2" id="KW-1185">Reference proteome</keyword>
<sequence length="406" mass="43941">MQTPALPVKIAYLVNTYPRASHTFIRREIQALEKLDFSVQRFAMRSDRAMLNDPDDKAEDARTEHLLERGKLAVLAGALGWMLRHPFATPGAVAAALRMGARAGRRRKHLVYLAEAAFLAARCKALGIGHLHAHFGTNPATVAHLCRLLGGPRWSFTTHGPEEFDAPVALSLREKIAGAEFTVAVSSFGRSQLCRWAELAHWPRIKVVHCGIETRHFPAPAPIPAKLRLIAIGRFFEQKGFPLLIEAIAEAARRHPDLHVTLVGDGELRGEIEARIESLTLRRHVTLTGWLTGAQVREELAAAQALILPSFAEGLPVVAMEAMASGRPVIATAIAGLPELVTADTGWLVPAGDAAALASAIDTLAETPPERIAAMGVAARYRVFARHNVETEAARLALLIRGGANA</sequence>
<protein>
    <submittedName>
        <fullName evidence="1">Glycosyltransferase involved in cell wall biosynthesis</fullName>
    </submittedName>
</protein>
<evidence type="ECO:0000313" key="2">
    <source>
        <dbReference type="Proteomes" id="UP000244224"/>
    </source>
</evidence>
<dbReference type="EMBL" id="QBKP01000011">
    <property type="protein sequence ID" value="PTX47894.1"/>
    <property type="molecule type" value="Genomic_DNA"/>
</dbReference>
<dbReference type="PANTHER" id="PTHR45947">
    <property type="entry name" value="SULFOQUINOVOSYL TRANSFERASE SQD2"/>
    <property type="match status" value="1"/>
</dbReference>
<evidence type="ECO:0000313" key="1">
    <source>
        <dbReference type="EMBL" id="PTX47894.1"/>
    </source>
</evidence>